<dbReference type="InterPro" id="IPR004710">
    <property type="entry name" value="Bilac:Na_transpt"/>
</dbReference>
<evidence type="ECO:0000313" key="6">
    <source>
        <dbReference type="EMBL" id="OOV85328.1"/>
    </source>
</evidence>
<organism evidence="6 7">
    <name type="scientific">Acinetobacter amyesii</name>
    <dbReference type="NCBI Taxonomy" id="2942470"/>
    <lineage>
        <taxon>Bacteria</taxon>
        <taxon>Pseudomonadati</taxon>
        <taxon>Pseudomonadota</taxon>
        <taxon>Gammaproteobacteria</taxon>
        <taxon>Moraxellales</taxon>
        <taxon>Moraxellaceae</taxon>
        <taxon>Acinetobacter</taxon>
    </lineage>
</organism>
<keyword evidence="2 5" id="KW-0812">Transmembrane</keyword>
<proteinExistence type="predicted"/>
<dbReference type="InterPro" id="IPR038770">
    <property type="entry name" value="Na+/solute_symporter_sf"/>
</dbReference>
<comment type="subcellular location">
    <subcellularLocation>
        <location evidence="1">Membrane</location>
        <topology evidence="1">Multi-pass membrane protein</topology>
    </subcellularLocation>
</comment>
<dbReference type="EMBL" id="MVKX01000001">
    <property type="protein sequence ID" value="OOV85328.1"/>
    <property type="molecule type" value="Genomic_DNA"/>
</dbReference>
<feature type="transmembrane region" description="Helical" evidence="5">
    <location>
        <begin position="138"/>
        <end position="157"/>
    </location>
</feature>
<sequence length="292" mass="31991">MDSGLFAFFLPIALAIMMMGLGLELSVKDFLRVGRYPKVIFIALFTQLILLTSIAFFLCKLLELPPLLAVGLMLLAASPGGPTANLFSYLYKGDVALNISLTAINSVVSCFTLPFIVNLSILHFVGESTSIGMPIDKITHVFLIILIPVCFGMFIRNSFPTIAYHINKPMRMLSIFLLILIFTLAVLREQSNIITYFASVGIATCLLCFSGLFLGYLIPFLAGVPEKQARACTFEIGIHNTSIALTIALSVLENTTVAIPAGVYSIFMYLLATLFGFILTRRGSHLIQQVKT</sequence>
<reference evidence="6 7" key="1">
    <citation type="submission" date="2017-02" db="EMBL/GenBank/DDBJ databases">
        <title>Acinetobacter sp. ANC 4945, whole genome shotgun sequencing project.</title>
        <authorList>
            <person name="Radolfova-Krizova L."/>
            <person name="Al Atrouni A."/>
            <person name="Nemec A."/>
        </authorList>
    </citation>
    <scope>NUCLEOTIDE SEQUENCE [LARGE SCALE GENOMIC DNA]</scope>
    <source>
        <strain evidence="6 7">ANC 4945</strain>
    </source>
</reference>
<feature type="transmembrane region" description="Helical" evidence="5">
    <location>
        <begin position="193"/>
        <end position="219"/>
    </location>
</feature>
<keyword evidence="4 5" id="KW-0472">Membrane</keyword>
<keyword evidence="3 5" id="KW-1133">Transmembrane helix</keyword>
<accession>A0A1T1H655</accession>
<evidence type="ECO:0000256" key="4">
    <source>
        <dbReference type="ARBA" id="ARBA00023136"/>
    </source>
</evidence>
<evidence type="ECO:0000256" key="2">
    <source>
        <dbReference type="ARBA" id="ARBA00022692"/>
    </source>
</evidence>
<name>A0A1T1H655_9GAMM</name>
<dbReference type="PANTHER" id="PTHR10361:SF24">
    <property type="entry name" value="P3 PROTEIN"/>
    <property type="match status" value="1"/>
</dbReference>
<feature type="transmembrane region" description="Helical" evidence="5">
    <location>
        <begin position="103"/>
        <end position="126"/>
    </location>
</feature>
<dbReference type="RefSeq" id="WP_078188732.1">
    <property type="nucleotide sequence ID" value="NZ_JAMCOU010000013.1"/>
</dbReference>
<dbReference type="GO" id="GO:0016020">
    <property type="term" value="C:membrane"/>
    <property type="evidence" value="ECO:0007669"/>
    <property type="project" value="UniProtKB-SubCell"/>
</dbReference>
<dbReference type="Gene3D" id="1.20.1530.20">
    <property type="match status" value="1"/>
</dbReference>
<dbReference type="AlphaFoldDB" id="A0A1T1H655"/>
<feature type="transmembrane region" description="Helical" evidence="5">
    <location>
        <begin position="39"/>
        <end position="58"/>
    </location>
</feature>
<protein>
    <submittedName>
        <fullName evidence="6">Bile acid:sodium symporter</fullName>
    </submittedName>
</protein>
<dbReference type="InterPro" id="IPR002657">
    <property type="entry name" value="BilAc:Na_symport/Acr3"/>
</dbReference>
<feature type="transmembrane region" description="Helical" evidence="5">
    <location>
        <begin position="169"/>
        <end position="187"/>
    </location>
</feature>
<dbReference type="Pfam" id="PF01758">
    <property type="entry name" value="SBF"/>
    <property type="match status" value="1"/>
</dbReference>
<feature type="transmembrane region" description="Helical" evidence="5">
    <location>
        <begin position="231"/>
        <end position="252"/>
    </location>
</feature>
<dbReference type="Proteomes" id="UP000191160">
    <property type="component" value="Unassembled WGS sequence"/>
</dbReference>
<keyword evidence="7" id="KW-1185">Reference proteome</keyword>
<feature type="transmembrane region" description="Helical" evidence="5">
    <location>
        <begin position="6"/>
        <end position="27"/>
    </location>
</feature>
<evidence type="ECO:0000256" key="1">
    <source>
        <dbReference type="ARBA" id="ARBA00004141"/>
    </source>
</evidence>
<evidence type="ECO:0000313" key="7">
    <source>
        <dbReference type="Proteomes" id="UP000191160"/>
    </source>
</evidence>
<comment type="caution">
    <text evidence="6">The sequence shown here is derived from an EMBL/GenBank/DDBJ whole genome shotgun (WGS) entry which is preliminary data.</text>
</comment>
<gene>
    <name evidence="6" type="ORF">B1202_01365</name>
</gene>
<feature type="transmembrane region" description="Helical" evidence="5">
    <location>
        <begin position="64"/>
        <end position="91"/>
    </location>
</feature>
<feature type="transmembrane region" description="Helical" evidence="5">
    <location>
        <begin position="258"/>
        <end position="279"/>
    </location>
</feature>
<dbReference type="PANTHER" id="PTHR10361">
    <property type="entry name" value="SODIUM-BILE ACID COTRANSPORTER"/>
    <property type="match status" value="1"/>
</dbReference>
<evidence type="ECO:0000256" key="3">
    <source>
        <dbReference type="ARBA" id="ARBA00022989"/>
    </source>
</evidence>
<evidence type="ECO:0000256" key="5">
    <source>
        <dbReference type="SAM" id="Phobius"/>
    </source>
</evidence>